<evidence type="ECO:0000313" key="2">
    <source>
        <dbReference type="Proteomes" id="UP001198983"/>
    </source>
</evidence>
<keyword evidence="2" id="KW-1185">Reference proteome</keyword>
<evidence type="ECO:0000313" key="1">
    <source>
        <dbReference type="EMBL" id="UEL47907.1"/>
    </source>
</evidence>
<accession>A0AAX2ZHR6</accession>
<proteinExistence type="predicted"/>
<name>A0AAX2ZHR6_9FIRM</name>
<dbReference type="AlphaFoldDB" id="A0AAX2ZHR6"/>
<protein>
    <submittedName>
        <fullName evidence="1">Uncharacterized protein</fullName>
    </submittedName>
</protein>
<dbReference type="KEGG" id="tem:JW646_00195"/>
<dbReference type="Proteomes" id="UP001198983">
    <property type="component" value="Chromosome"/>
</dbReference>
<dbReference type="EMBL" id="CP081135">
    <property type="protein sequence ID" value="UEL47907.1"/>
    <property type="molecule type" value="Genomic_DNA"/>
</dbReference>
<organism evidence="1 2">
    <name type="scientific">Terrisporobacter hibernicus</name>
    <dbReference type="NCBI Taxonomy" id="2813371"/>
    <lineage>
        <taxon>Bacteria</taxon>
        <taxon>Bacillati</taxon>
        <taxon>Bacillota</taxon>
        <taxon>Clostridia</taxon>
        <taxon>Peptostreptococcales</taxon>
        <taxon>Peptostreptococcaceae</taxon>
        <taxon>Terrisporobacter</taxon>
    </lineage>
</organism>
<dbReference type="RefSeq" id="WP_148557689.1">
    <property type="nucleotide sequence ID" value="NZ_CP081135.1"/>
</dbReference>
<sequence>MDLKLYGNDYINSTLKNFVQEENINDLCKVTNNYANVAVYNHFYDENDILDFQWKLLYTILNYK</sequence>
<reference evidence="1 2" key="1">
    <citation type="journal article" date="2023" name="Int. J. Syst. Evol. Microbiol.">
        <title>Terrisporobacter hibernicus sp. nov., isolated from bovine faeces in Northern Ireland.</title>
        <authorList>
            <person name="Mitchell M."/>
            <person name="Nguyen S.V."/>
            <person name="Connor M."/>
            <person name="Fairley D.J."/>
            <person name="Donoghue O."/>
            <person name="Marshall H."/>
            <person name="Koolman L."/>
            <person name="McMullan G."/>
            <person name="Schaffer K.E."/>
            <person name="McGrath J.W."/>
            <person name="Fanning S."/>
        </authorList>
    </citation>
    <scope>NUCLEOTIDE SEQUENCE [LARGE SCALE GENOMIC DNA]</scope>
    <source>
        <strain evidence="1 2">MCA3</strain>
    </source>
</reference>
<gene>
    <name evidence="1" type="ORF">JW646_00195</name>
</gene>